<comment type="caution">
    <text evidence="2">The sequence shown here is derived from an EMBL/GenBank/DDBJ whole genome shotgun (WGS) entry which is preliminary data.</text>
</comment>
<dbReference type="Pfam" id="PF18755">
    <property type="entry name" value="RAMA"/>
    <property type="match status" value="1"/>
</dbReference>
<reference evidence="3" key="1">
    <citation type="journal article" date="2019" name="Int. J. Syst. Evol. Microbiol.">
        <title>The Global Catalogue of Microorganisms (GCM) 10K type strain sequencing project: providing services to taxonomists for standard genome sequencing and annotation.</title>
        <authorList>
            <consortium name="The Broad Institute Genomics Platform"/>
            <consortium name="The Broad Institute Genome Sequencing Center for Infectious Disease"/>
            <person name="Wu L."/>
            <person name="Ma J."/>
        </authorList>
    </citation>
    <scope>NUCLEOTIDE SEQUENCE [LARGE SCALE GENOMIC DNA]</scope>
    <source>
        <strain evidence="3">JCM 18409</strain>
    </source>
</reference>
<evidence type="ECO:0000313" key="3">
    <source>
        <dbReference type="Proteomes" id="UP001501759"/>
    </source>
</evidence>
<evidence type="ECO:0000313" key="2">
    <source>
        <dbReference type="EMBL" id="GAA5014849.1"/>
    </source>
</evidence>
<feature type="domain" description="RAMA" evidence="1">
    <location>
        <begin position="34"/>
        <end position="135"/>
    </location>
</feature>
<dbReference type="Proteomes" id="UP001501759">
    <property type="component" value="Unassembled WGS sequence"/>
</dbReference>
<proteinExistence type="predicted"/>
<dbReference type="EMBL" id="BAABKB010000013">
    <property type="protein sequence ID" value="GAA5014849.1"/>
    <property type="molecule type" value="Genomic_DNA"/>
</dbReference>
<sequence length="136" mass="14590">MPTLSIHFEPEIIAHLAKVSANDTIHLSVSLGGSEAVAAPKPVTPRGPLADLMKTDLLKAGEVLTFHQPRVDRRGRAVVTGDGQLIVDGHPTPFPSPSNAAAAVTGNPINGWTLWHLEDGQTLDDLRKVLKRRAQK</sequence>
<accession>A0ABP9J091</accession>
<gene>
    <name evidence="2" type="ORF">GCM10023335_38990</name>
</gene>
<dbReference type="RefSeq" id="WP_345650333.1">
    <property type="nucleotide sequence ID" value="NZ_BAABKB010000013.1"/>
</dbReference>
<name>A0ABP9J091_9ACTN</name>
<keyword evidence="3" id="KW-1185">Reference proteome</keyword>
<organism evidence="2 3">
    <name type="scientific">Streptomyces siamensis</name>
    <dbReference type="NCBI Taxonomy" id="1274986"/>
    <lineage>
        <taxon>Bacteria</taxon>
        <taxon>Bacillati</taxon>
        <taxon>Actinomycetota</taxon>
        <taxon>Actinomycetes</taxon>
        <taxon>Kitasatosporales</taxon>
        <taxon>Streptomycetaceae</taxon>
        <taxon>Streptomyces</taxon>
    </lineage>
</organism>
<evidence type="ECO:0000259" key="1">
    <source>
        <dbReference type="Pfam" id="PF18755"/>
    </source>
</evidence>
<dbReference type="InterPro" id="IPR040843">
    <property type="entry name" value="RAMA"/>
</dbReference>
<protein>
    <submittedName>
        <fullName evidence="2">DUF4357 domain-containing protein</fullName>
    </submittedName>
</protein>